<evidence type="ECO:0000256" key="3">
    <source>
        <dbReference type="ARBA" id="ARBA00022574"/>
    </source>
</evidence>
<dbReference type="InterPro" id="IPR015943">
    <property type="entry name" value="WD40/YVTN_repeat-like_dom_sf"/>
</dbReference>
<name>K3XBS9_GLOUD</name>
<evidence type="ECO:0000256" key="12">
    <source>
        <dbReference type="SAM" id="MobiDB-lite"/>
    </source>
</evidence>
<dbReference type="InterPro" id="IPR036322">
    <property type="entry name" value="WD40_repeat_dom_sf"/>
</dbReference>
<protein>
    <submittedName>
        <fullName evidence="14">Uncharacterized protein</fullName>
    </submittedName>
</protein>
<feature type="repeat" description="WD" evidence="11">
    <location>
        <begin position="189"/>
        <end position="231"/>
    </location>
</feature>
<keyword evidence="15" id="KW-1185">Reference proteome</keyword>
<feature type="region of interest" description="Disordered" evidence="12">
    <location>
        <begin position="139"/>
        <end position="164"/>
    </location>
</feature>
<evidence type="ECO:0000256" key="5">
    <source>
        <dbReference type="ARBA" id="ARBA00022737"/>
    </source>
</evidence>
<evidence type="ECO:0000256" key="9">
    <source>
        <dbReference type="ARBA" id="ARBA00022989"/>
    </source>
</evidence>
<dbReference type="PANTHER" id="PTHR23284">
    <property type="entry name" value="PROLACTIN REGULATORY ELEMENT BINDING PROTEIN"/>
    <property type="match status" value="1"/>
</dbReference>
<evidence type="ECO:0000256" key="8">
    <source>
        <dbReference type="ARBA" id="ARBA00022927"/>
    </source>
</evidence>
<keyword evidence="9 13" id="KW-1133">Transmembrane helix</keyword>
<dbReference type="AlphaFoldDB" id="K3XBS9"/>
<dbReference type="GO" id="GO:0003400">
    <property type="term" value="P:regulation of COPII vesicle coating"/>
    <property type="evidence" value="ECO:0007669"/>
    <property type="project" value="TreeGrafter"/>
</dbReference>
<keyword evidence="3 11" id="KW-0853">WD repeat</keyword>
<evidence type="ECO:0000256" key="10">
    <source>
        <dbReference type="ARBA" id="ARBA00023136"/>
    </source>
</evidence>
<evidence type="ECO:0000313" key="14">
    <source>
        <dbReference type="EnsemblProtists" id="PYU1_T014678"/>
    </source>
</evidence>
<dbReference type="PROSITE" id="PS50082">
    <property type="entry name" value="WD_REPEATS_2"/>
    <property type="match status" value="1"/>
</dbReference>
<dbReference type="InterPro" id="IPR001680">
    <property type="entry name" value="WD40_rpt"/>
</dbReference>
<evidence type="ECO:0000256" key="13">
    <source>
        <dbReference type="SAM" id="Phobius"/>
    </source>
</evidence>
<feature type="transmembrane region" description="Helical" evidence="13">
    <location>
        <begin position="418"/>
        <end position="438"/>
    </location>
</feature>
<dbReference type="SMART" id="SM00320">
    <property type="entry name" value="WD40"/>
    <property type="match status" value="4"/>
</dbReference>
<evidence type="ECO:0000256" key="2">
    <source>
        <dbReference type="ARBA" id="ARBA00022448"/>
    </source>
</evidence>
<dbReference type="Pfam" id="PF00400">
    <property type="entry name" value="WD40"/>
    <property type="match status" value="2"/>
</dbReference>
<sequence length="555" mass="60267">MLVKYPIMGLSFARGYFAICGGGGSLKSGIKNTVDIYQLSDSDPSGFTKDISVETGTELASGVAFSHDGALIAVSVNAACWLYELDKKEKTMKLLVKFRTDFAEQESSQSCACFVGNSTILTGGEDGVVRVWRLNVNPSPEEKARGNAKSLHCPEDASHDAGGSASVTLPIVGDAVISGSTLVTLTREYRGHTKRIRAVDVDPSHRNLIVSSSEDQSCHIWRLTETTPLFKFSMNDALDTAYQSLRAKAPTGPRKHQFRCARFANSGRRLYTVLTPARGDSILIKWKPETIAQANEEQWTWVVEAAAIAGDKPVASLCVSGDDDFVCAAAVSGEIRVFRTAALQPYKKHSTEQHSFAITGMSFAFNADKNAKVFHLVSGGADKNLLRHDIAFEGGEIVSGVDVLMSALESFIGSIVRLALNSFMVTTLLFILLLFIHAKEALLMDGPFRGFEDMVALQFDSMDALAALGATLLSIVLTWLVSRSSSVTTVFFWNGVLCLFSALLVFFVAVSPDLQLHWRTGDAAFDSLLDYKISIVLGTLSIVFLFSHSVLQLVL</sequence>
<evidence type="ECO:0000313" key="15">
    <source>
        <dbReference type="Proteomes" id="UP000019132"/>
    </source>
</evidence>
<proteinExistence type="predicted"/>
<keyword evidence="5" id="KW-0677">Repeat</keyword>
<dbReference type="Proteomes" id="UP000019132">
    <property type="component" value="Unassembled WGS sequence"/>
</dbReference>
<feature type="transmembrane region" description="Helical" evidence="13">
    <location>
        <begin position="531"/>
        <end position="554"/>
    </location>
</feature>
<comment type="subcellular location">
    <subcellularLocation>
        <location evidence="1">Endoplasmic reticulum membrane</location>
        <topology evidence="1">Single-pass membrane protein</topology>
    </subcellularLocation>
</comment>
<dbReference type="eggNOG" id="ENOG502QVP6">
    <property type="taxonomic scope" value="Eukaryota"/>
</dbReference>
<reference evidence="15" key="1">
    <citation type="journal article" date="2010" name="Genome Biol.">
        <title>Genome sequence of the necrotrophic plant pathogen Pythium ultimum reveals original pathogenicity mechanisms and effector repertoire.</title>
        <authorList>
            <person name="Levesque C.A."/>
            <person name="Brouwer H."/>
            <person name="Cano L."/>
            <person name="Hamilton J.P."/>
            <person name="Holt C."/>
            <person name="Huitema E."/>
            <person name="Raffaele S."/>
            <person name="Robideau G.P."/>
            <person name="Thines M."/>
            <person name="Win J."/>
            <person name="Zerillo M.M."/>
            <person name="Beakes G.W."/>
            <person name="Boore J.L."/>
            <person name="Busam D."/>
            <person name="Dumas B."/>
            <person name="Ferriera S."/>
            <person name="Fuerstenberg S.I."/>
            <person name="Gachon C.M."/>
            <person name="Gaulin E."/>
            <person name="Govers F."/>
            <person name="Grenville-Briggs L."/>
            <person name="Horner N."/>
            <person name="Hostetler J."/>
            <person name="Jiang R.H."/>
            <person name="Johnson J."/>
            <person name="Krajaejun T."/>
            <person name="Lin H."/>
            <person name="Meijer H.J."/>
            <person name="Moore B."/>
            <person name="Morris P."/>
            <person name="Phuntmart V."/>
            <person name="Puiu D."/>
            <person name="Shetty J."/>
            <person name="Stajich J.E."/>
            <person name="Tripathy S."/>
            <person name="Wawra S."/>
            <person name="van West P."/>
            <person name="Whitty B.R."/>
            <person name="Coutinho P.M."/>
            <person name="Henrissat B."/>
            <person name="Martin F."/>
            <person name="Thomas P.D."/>
            <person name="Tyler B.M."/>
            <person name="De Vries R.P."/>
            <person name="Kamoun S."/>
            <person name="Yandell M."/>
            <person name="Tisserat N."/>
            <person name="Buell C.R."/>
        </authorList>
    </citation>
    <scope>NUCLEOTIDE SEQUENCE</scope>
    <source>
        <strain evidence="15">DAOM:BR144</strain>
    </source>
</reference>
<keyword evidence="7" id="KW-0931">ER-Golgi transport</keyword>
<dbReference type="EnsemblProtists" id="PYU1_T014678">
    <property type="protein sequence ID" value="PYU1_T014678"/>
    <property type="gene ID" value="PYU1_G014647"/>
</dbReference>
<dbReference type="STRING" id="431595.K3XBS9"/>
<dbReference type="SUPFAM" id="SSF50978">
    <property type="entry name" value="WD40 repeat-like"/>
    <property type="match status" value="1"/>
</dbReference>
<dbReference type="GO" id="GO:0015031">
    <property type="term" value="P:protein transport"/>
    <property type="evidence" value="ECO:0007669"/>
    <property type="project" value="UniProtKB-KW"/>
</dbReference>
<keyword evidence="4 13" id="KW-0812">Transmembrane</keyword>
<evidence type="ECO:0000256" key="7">
    <source>
        <dbReference type="ARBA" id="ARBA00022892"/>
    </source>
</evidence>
<reference evidence="14" key="3">
    <citation type="submission" date="2015-02" db="UniProtKB">
        <authorList>
            <consortium name="EnsemblProtists"/>
        </authorList>
    </citation>
    <scope>IDENTIFICATION</scope>
    <source>
        <strain evidence="14">DAOM BR144</strain>
    </source>
</reference>
<dbReference type="GO" id="GO:0005085">
    <property type="term" value="F:guanyl-nucleotide exchange factor activity"/>
    <property type="evidence" value="ECO:0007669"/>
    <property type="project" value="InterPro"/>
</dbReference>
<dbReference type="VEuPathDB" id="FungiDB:PYU1_G014647"/>
<evidence type="ECO:0000256" key="11">
    <source>
        <dbReference type="PROSITE-ProRule" id="PRU00221"/>
    </source>
</evidence>
<dbReference type="OMA" id="SINASCW"/>
<feature type="transmembrane region" description="Helical" evidence="13">
    <location>
        <begin position="490"/>
        <end position="511"/>
    </location>
</feature>
<dbReference type="InterPro" id="IPR045260">
    <property type="entry name" value="Sec12-like"/>
</dbReference>
<evidence type="ECO:0000256" key="1">
    <source>
        <dbReference type="ARBA" id="ARBA00004389"/>
    </source>
</evidence>
<dbReference type="GO" id="GO:0006888">
    <property type="term" value="P:endoplasmic reticulum to Golgi vesicle-mediated transport"/>
    <property type="evidence" value="ECO:0007669"/>
    <property type="project" value="TreeGrafter"/>
</dbReference>
<keyword evidence="6" id="KW-0256">Endoplasmic reticulum</keyword>
<evidence type="ECO:0000256" key="4">
    <source>
        <dbReference type="ARBA" id="ARBA00022692"/>
    </source>
</evidence>
<organism evidence="14 15">
    <name type="scientific">Globisporangium ultimum (strain ATCC 200006 / CBS 805.95 / DAOM BR144)</name>
    <name type="common">Pythium ultimum</name>
    <dbReference type="NCBI Taxonomy" id="431595"/>
    <lineage>
        <taxon>Eukaryota</taxon>
        <taxon>Sar</taxon>
        <taxon>Stramenopiles</taxon>
        <taxon>Oomycota</taxon>
        <taxon>Peronosporomycetes</taxon>
        <taxon>Pythiales</taxon>
        <taxon>Pythiaceae</taxon>
        <taxon>Globisporangium</taxon>
    </lineage>
</organism>
<dbReference type="PANTHER" id="PTHR23284:SF0">
    <property type="entry name" value="PROLACTIN REGULATORY ELEMENT-BINDING PROTEIN"/>
    <property type="match status" value="1"/>
</dbReference>
<dbReference type="InParanoid" id="K3XBS9"/>
<dbReference type="PROSITE" id="PS50294">
    <property type="entry name" value="WD_REPEATS_REGION"/>
    <property type="match status" value="1"/>
</dbReference>
<reference evidence="15" key="2">
    <citation type="submission" date="2010-04" db="EMBL/GenBank/DDBJ databases">
        <authorList>
            <person name="Buell R."/>
            <person name="Hamilton J."/>
            <person name="Hostetler J."/>
        </authorList>
    </citation>
    <scope>NUCLEOTIDE SEQUENCE [LARGE SCALE GENOMIC DNA]</scope>
    <source>
        <strain evidence="15">DAOM:BR144</strain>
    </source>
</reference>
<dbReference type="Gene3D" id="2.130.10.10">
    <property type="entry name" value="YVTN repeat-like/Quinoprotein amine dehydrogenase"/>
    <property type="match status" value="1"/>
</dbReference>
<dbReference type="GO" id="GO:0005789">
    <property type="term" value="C:endoplasmic reticulum membrane"/>
    <property type="evidence" value="ECO:0007669"/>
    <property type="project" value="UniProtKB-SubCell"/>
</dbReference>
<feature type="transmembrane region" description="Helical" evidence="13">
    <location>
        <begin position="464"/>
        <end position="481"/>
    </location>
</feature>
<keyword evidence="2" id="KW-0813">Transport</keyword>
<evidence type="ECO:0000256" key="6">
    <source>
        <dbReference type="ARBA" id="ARBA00022824"/>
    </source>
</evidence>
<dbReference type="EMBL" id="GL376587">
    <property type="status" value="NOT_ANNOTATED_CDS"/>
    <property type="molecule type" value="Genomic_DNA"/>
</dbReference>
<accession>K3XBS9</accession>
<keyword evidence="8" id="KW-0653">Protein transport</keyword>
<keyword evidence="10 13" id="KW-0472">Membrane</keyword>
<dbReference type="HOGENOM" id="CLU_034340_0_0_1"/>